<dbReference type="AlphaFoldDB" id="A0A369T9Q8"/>
<evidence type="ECO:0000313" key="1">
    <source>
        <dbReference type="EMBL" id="RDD62030.1"/>
    </source>
</evidence>
<dbReference type="InterPro" id="IPR027417">
    <property type="entry name" value="P-loop_NTPase"/>
</dbReference>
<dbReference type="RefSeq" id="WP_114581928.1">
    <property type="nucleotide sequence ID" value="NZ_QPMH01000007.1"/>
</dbReference>
<gene>
    <name evidence="1" type="ORF">DRB17_09305</name>
</gene>
<protein>
    <submittedName>
        <fullName evidence="1">DNA polymerase III subunit delta</fullName>
        <ecNumber evidence="1">2.7.7.7</ecNumber>
    </submittedName>
</protein>
<keyword evidence="2" id="KW-1185">Reference proteome</keyword>
<dbReference type="InterPro" id="IPR050238">
    <property type="entry name" value="DNA_Rep/Repair_Clamp_Loader"/>
</dbReference>
<sequence>MSSKAASKSDDPPLLEPRQNLDLMGHEAAEGTLLRAWESGRLPHAWLITGARGIGKATLAYRFARFVLAAGNAQGGALFGDEPSSLALDPDHPVCRQVVAGGHPDMFVLQPGMPHPDRKGQVASDILVGHVRQAVHFCNMTPASAQWRVVIVDPVDEMTPNAANALLKVLEEPPRNALILLVSHAPARLLATIRSRCSQLALPALDEQTVRGLLAQHAPGLDSDDAAALARLSEGSIGRALMLGGAGGLDLYRDLIGLLREIPGAPAERLHGFADRLSQGGEAGSFRLGGELLGWWLARLVRAGASGTMPDEVVSGEGEAMHRLLDRASLEQWLELWEKIGRLFGRAERANFDRKQVVLTAFLEIDALIAR</sequence>
<keyword evidence="1" id="KW-0808">Transferase</keyword>
<dbReference type="PANTHER" id="PTHR11669:SF8">
    <property type="entry name" value="DNA POLYMERASE III SUBUNIT DELTA"/>
    <property type="match status" value="1"/>
</dbReference>
<reference evidence="1 2" key="1">
    <citation type="submission" date="2018-07" db="EMBL/GenBank/DDBJ databases">
        <title>Venubactetium sediminum gen. nov., sp. nov., isolated from a marine solar saltern.</title>
        <authorList>
            <person name="Wang S."/>
        </authorList>
    </citation>
    <scope>NUCLEOTIDE SEQUENCE [LARGE SCALE GENOMIC DNA]</scope>
    <source>
        <strain evidence="1 2">WD2A32</strain>
    </source>
</reference>
<comment type="caution">
    <text evidence="1">The sequence shown here is derived from an EMBL/GenBank/DDBJ whole genome shotgun (WGS) entry which is preliminary data.</text>
</comment>
<dbReference type="GO" id="GO:0009360">
    <property type="term" value="C:DNA polymerase III complex"/>
    <property type="evidence" value="ECO:0007669"/>
    <property type="project" value="TreeGrafter"/>
</dbReference>
<evidence type="ECO:0000313" key="2">
    <source>
        <dbReference type="Proteomes" id="UP000253941"/>
    </source>
</evidence>
<dbReference type="EMBL" id="QPMH01000007">
    <property type="protein sequence ID" value="RDD62030.1"/>
    <property type="molecule type" value="Genomic_DNA"/>
</dbReference>
<dbReference type="GO" id="GO:0003887">
    <property type="term" value="F:DNA-directed DNA polymerase activity"/>
    <property type="evidence" value="ECO:0007669"/>
    <property type="project" value="UniProtKB-EC"/>
</dbReference>
<name>A0A369T9Q8_9PROT</name>
<keyword evidence="1" id="KW-0548">Nucleotidyltransferase</keyword>
<dbReference type="NCBIfam" id="NF005677">
    <property type="entry name" value="PRK07471.1"/>
    <property type="match status" value="1"/>
</dbReference>
<dbReference type="GO" id="GO:0006261">
    <property type="term" value="P:DNA-templated DNA replication"/>
    <property type="evidence" value="ECO:0007669"/>
    <property type="project" value="TreeGrafter"/>
</dbReference>
<dbReference type="SUPFAM" id="SSF52540">
    <property type="entry name" value="P-loop containing nucleoside triphosphate hydrolases"/>
    <property type="match status" value="1"/>
</dbReference>
<proteinExistence type="predicted"/>
<dbReference type="Gene3D" id="3.40.50.300">
    <property type="entry name" value="P-loop containing nucleotide triphosphate hydrolases"/>
    <property type="match status" value="1"/>
</dbReference>
<accession>A0A369T9Q8</accession>
<organism evidence="1 2">
    <name type="scientific">Ferruginivarius sediminum</name>
    <dbReference type="NCBI Taxonomy" id="2661937"/>
    <lineage>
        <taxon>Bacteria</taxon>
        <taxon>Pseudomonadati</taxon>
        <taxon>Pseudomonadota</taxon>
        <taxon>Alphaproteobacteria</taxon>
        <taxon>Rhodospirillales</taxon>
        <taxon>Rhodospirillaceae</taxon>
        <taxon>Ferruginivarius</taxon>
    </lineage>
</organism>
<dbReference type="PANTHER" id="PTHR11669">
    <property type="entry name" value="REPLICATION FACTOR C / DNA POLYMERASE III GAMMA-TAU SUBUNIT"/>
    <property type="match status" value="1"/>
</dbReference>
<dbReference type="Pfam" id="PF13177">
    <property type="entry name" value="DNA_pol3_delta2"/>
    <property type="match status" value="1"/>
</dbReference>
<dbReference type="Proteomes" id="UP000253941">
    <property type="component" value="Unassembled WGS sequence"/>
</dbReference>
<dbReference type="EC" id="2.7.7.7" evidence="1"/>